<dbReference type="EMBL" id="JBHSTZ010000005">
    <property type="protein sequence ID" value="MFC6380245.1"/>
    <property type="molecule type" value="Genomic_DNA"/>
</dbReference>
<evidence type="ECO:0000313" key="4">
    <source>
        <dbReference type="Proteomes" id="UP001596264"/>
    </source>
</evidence>
<keyword evidence="4" id="KW-1185">Reference proteome</keyword>
<accession>A0ABW1W5F3</accession>
<evidence type="ECO:0000313" key="3">
    <source>
        <dbReference type="EMBL" id="MFC6380245.1"/>
    </source>
</evidence>
<dbReference type="PANTHER" id="PTHR46928">
    <property type="entry name" value="MESENCHYME-SPECIFIC CELL SURFACE GLYCOPROTEIN"/>
    <property type="match status" value="1"/>
</dbReference>
<dbReference type="PANTHER" id="PTHR46928:SF1">
    <property type="entry name" value="MESENCHYME-SPECIFIC CELL SURFACE GLYCOPROTEIN"/>
    <property type="match status" value="1"/>
</dbReference>
<dbReference type="SUPFAM" id="SSF51004">
    <property type="entry name" value="C-terminal (heme d1) domain of cytochrome cd1-nitrite reductase"/>
    <property type="match status" value="1"/>
</dbReference>
<evidence type="ECO:0000256" key="1">
    <source>
        <dbReference type="SAM" id="MobiDB-lite"/>
    </source>
</evidence>
<dbReference type="Pfam" id="PF22494">
    <property type="entry name" value="choice_anch_I"/>
    <property type="match status" value="1"/>
</dbReference>
<evidence type="ECO:0000259" key="2">
    <source>
        <dbReference type="Pfam" id="PF22494"/>
    </source>
</evidence>
<reference evidence="4" key="1">
    <citation type="journal article" date="2019" name="Int. J. Syst. Evol. Microbiol.">
        <title>The Global Catalogue of Microorganisms (GCM) 10K type strain sequencing project: providing services to taxonomists for standard genome sequencing and annotation.</title>
        <authorList>
            <consortium name="The Broad Institute Genomics Platform"/>
            <consortium name="The Broad Institute Genome Sequencing Center for Infectious Disease"/>
            <person name="Wu L."/>
            <person name="Ma J."/>
        </authorList>
    </citation>
    <scope>NUCLEOTIDE SEQUENCE [LARGE SCALE GENOMIC DNA]</scope>
    <source>
        <strain evidence="4">CCM 2050</strain>
    </source>
</reference>
<feature type="domain" description="Choice-of-anchor I" evidence="2">
    <location>
        <begin position="99"/>
        <end position="592"/>
    </location>
</feature>
<feature type="compositionally biased region" description="Polar residues" evidence="1">
    <location>
        <begin position="1"/>
        <end position="16"/>
    </location>
</feature>
<dbReference type="Proteomes" id="UP001596264">
    <property type="component" value="Unassembled WGS sequence"/>
</dbReference>
<protein>
    <submittedName>
        <fullName evidence="3">Choice-of-anchor I family protein</fullName>
    </submittedName>
</protein>
<feature type="region of interest" description="Disordered" evidence="1">
    <location>
        <begin position="1"/>
        <end position="25"/>
    </location>
</feature>
<organism evidence="3 4">
    <name type="scientific">Psychrobacter glacincola</name>
    <dbReference type="NCBI Taxonomy" id="56810"/>
    <lineage>
        <taxon>Bacteria</taxon>
        <taxon>Pseudomonadati</taxon>
        <taxon>Pseudomonadota</taxon>
        <taxon>Gammaproteobacteria</taxon>
        <taxon>Moraxellales</taxon>
        <taxon>Moraxellaceae</taxon>
        <taxon>Psychrobacter</taxon>
    </lineage>
</organism>
<proteinExistence type="predicted"/>
<dbReference type="RefSeq" id="WP_227691913.1">
    <property type="nucleotide sequence ID" value="NZ_CAJGZK010000013.1"/>
</dbReference>
<dbReference type="InterPro" id="IPR015943">
    <property type="entry name" value="WD40/YVTN_repeat-like_dom_sf"/>
</dbReference>
<name>A0ABW1W5F3_9GAMM</name>
<dbReference type="InterPro" id="IPR052956">
    <property type="entry name" value="Mesenchyme-surface_protein"/>
</dbReference>
<dbReference type="NCBIfam" id="NF038117">
    <property type="entry name" value="choice_anch_I"/>
    <property type="match status" value="1"/>
</dbReference>
<comment type="caution">
    <text evidence="3">The sequence shown here is derived from an EMBL/GenBank/DDBJ whole genome shotgun (WGS) entry which is preliminary data.</text>
</comment>
<sequence length="597" mass="64269">MYSANHRQITVNNNSIKNDHVNNKRQNNSLMGQTLLNKVSRAGMAVMIPMVLIAGLTGCNNDDDNKNGSGAVKDPIDSIYSQVAFVPAGSYVHGGFDESAAEITAFHPASQRAFVVNAQNKKVDVLDLKDIHNPVLVQSLDVADIGSTVNSVAVHGDIVALAVQANVKTDNGYVVLYDANTLERINSIAVGALPDMVAFSPDGKTLLVANEGEPDDEYQVDPEGSVSIINIVDINRPIVKKATFEAYNSQKQRLIDSGVRIFGQKADGTMSSVSEDLEPEYIAVAKDGKTAYVSLQENNAIAIIDIASATVTDIKALGAKDHSQVGNELDVSNKDNAINITTWPIMGMYMPDAIDTYSIGDKTYIVTANEGDVREWGDFSEVMNVKDVQVDTTKYTSFACHELDCNDEKALGKSDFSSVMGDANNDGVYETLYSFGARSFSIWDTDNMSRPIYDSGSLMANYTADKYADNFNASNDKNDFDNRSDNKGVEPEGVTIGQVGSQTIAFVGLERISSVMAFDVTDPMNVKLLGEINTRSFDDAKLEMAKNGTAAANADGDLGPEGLTFISATDSPSGKPLLLVGFEVSGTSRVFELDFAE</sequence>
<dbReference type="InterPro" id="IPR055188">
    <property type="entry name" value="Choice_anch_I"/>
</dbReference>
<dbReference type="Gene3D" id="2.130.10.10">
    <property type="entry name" value="YVTN repeat-like/Quinoprotein amine dehydrogenase"/>
    <property type="match status" value="1"/>
</dbReference>
<gene>
    <name evidence="3" type="ORF">ACFP58_01980</name>
</gene>
<dbReference type="InterPro" id="IPR011048">
    <property type="entry name" value="Haem_d1_sf"/>
</dbReference>